<dbReference type="GO" id="GO:0005506">
    <property type="term" value="F:iron ion binding"/>
    <property type="evidence" value="ECO:0007669"/>
    <property type="project" value="InterPro"/>
</dbReference>
<dbReference type="GO" id="GO:0006082">
    <property type="term" value="P:organic acid metabolic process"/>
    <property type="evidence" value="ECO:0007669"/>
    <property type="project" value="TreeGrafter"/>
</dbReference>
<dbReference type="InterPro" id="IPR001128">
    <property type="entry name" value="Cyt_P450"/>
</dbReference>
<evidence type="ECO:0000256" key="5">
    <source>
        <dbReference type="ARBA" id="ARBA00023002"/>
    </source>
</evidence>
<dbReference type="OrthoDB" id="1470350at2759"/>
<dbReference type="PANTHER" id="PTHR24300">
    <property type="entry name" value="CYTOCHROME P450 508A4-RELATED"/>
    <property type="match status" value="1"/>
</dbReference>
<dbReference type="Proteomes" id="UP000708208">
    <property type="component" value="Unassembled WGS sequence"/>
</dbReference>
<dbReference type="AlphaFoldDB" id="A0A8J2PM42"/>
<evidence type="ECO:0000313" key="8">
    <source>
        <dbReference type="EMBL" id="CAG7836158.1"/>
    </source>
</evidence>
<dbReference type="GO" id="GO:0005737">
    <property type="term" value="C:cytoplasm"/>
    <property type="evidence" value="ECO:0007669"/>
    <property type="project" value="TreeGrafter"/>
</dbReference>
<evidence type="ECO:0000256" key="1">
    <source>
        <dbReference type="ARBA" id="ARBA00001971"/>
    </source>
</evidence>
<evidence type="ECO:0000256" key="4">
    <source>
        <dbReference type="ARBA" id="ARBA00022723"/>
    </source>
</evidence>
<dbReference type="PROSITE" id="PS00086">
    <property type="entry name" value="CYTOCHROME_P450"/>
    <property type="match status" value="1"/>
</dbReference>
<keyword evidence="9" id="KW-1185">Reference proteome</keyword>
<keyword evidence="6 7" id="KW-0408">Iron</keyword>
<comment type="cofactor">
    <cofactor evidence="1">
        <name>heme</name>
        <dbReference type="ChEBI" id="CHEBI:30413"/>
    </cofactor>
</comment>
<comment type="caution">
    <text evidence="8">The sequence shown here is derived from an EMBL/GenBank/DDBJ whole genome shotgun (WGS) entry which is preliminary data.</text>
</comment>
<keyword evidence="5 7" id="KW-0560">Oxidoreductase</keyword>
<evidence type="ECO:0000256" key="6">
    <source>
        <dbReference type="ARBA" id="ARBA00023004"/>
    </source>
</evidence>
<keyword evidence="4 7" id="KW-0479">Metal-binding</keyword>
<evidence type="ECO:0000313" key="9">
    <source>
        <dbReference type="Proteomes" id="UP000708208"/>
    </source>
</evidence>
<dbReference type="InterPro" id="IPR017972">
    <property type="entry name" value="Cyt_P450_CS"/>
</dbReference>
<dbReference type="GO" id="GO:0008395">
    <property type="term" value="F:steroid hydroxylase activity"/>
    <property type="evidence" value="ECO:0007669"/>
    <property type="project" value="TreeGrafter"/>
</dbReference>
<name>A0A8J2PM42_9HEXA</name>
<gene>
    <name evidence="8" type="ORF">AFUS01_LOCUS45434</name>
</gene>
<proteinExistence type="inferred from homology"/>
<dbReference type="InterPro" id="IPR050182">
    <property type="entry name" value="Cytochrome_P450_fam2"/>
</dbReference>
<keyword evidence="7" id="KW-0503">Monooxygenase</keyword>
<reference evidence="8" key="1">
    <citation type="submission" date="2021-06" db="EMBL/GenBank/DDBJ databases">
        <authorList>
            <person name="Hodson N. C."/>
            <person name="Mongue J. A."/>
            <person name="Jaron S. K."/>
        </authorList>
    </citation>
    <scope>NUCLEOTIDE SEQUENCE</scope>
</reference>
<protein>
    <recommendedName>
        <fullName evidence="10">Cytochrome P450</fullName>
    </recommendedName>
</protein>
<evidence type="ECO:0008006" key="10">
    <source>
        <dbReference type="Google" id="ProtNLM"/>
    </source>
</evidence>
<evidence type="ECO:0000256" key="7">
    <source>
        <dbReference type="RuleBase" id="RU000461"/>
    </source>
</evidence>
<sequence>MENRIHEEIEEVLEMFKAQEGKPLKMKDFFHVSILNATWSLFMGQRFERGNEKLKHLAEAIHEFCTIDGFLVQLAMLVPAISKYIPVYSGFQRQLDGLVANYKFMEEAYNETLPPGHVQGQPRNFKEAWMDQVELIGDDKTSSFHPSQNCYPKTAGDVFMSSMESVSTTLEWTLLYMCCVPEVQKKLQAEIDQMIGTTRSPLLIDRPRMTYMDAVTSELLRFSTITPMNGPWRRATEDGEYKGYTIPRNTFLVANTYALHHDPEVWGDPENFRPERFLTSDGKIDKNVSSQVLAFSTGKRHCIGENLARDQLFLYIVSILQKFTVTCTNENPSLVGSPGMVRYPQAFELIFTSRFND</sequence>
<evidence type="ECO:0000256" key="2">
    <source>
        <dbReference type="ARBA" id="ARBA00010617"/>
    </source>
</evidence>
<organism evidence="8 9">
    <name type="scientific">Allacma fusca</name>
    <dbReference type="NCBI Taxonomy" id="39272"/>
    <lineage>
        <taxon>Eukaryota</taxon>
        <taxon>Metazoa</taxon>
        <taxon>Ecdysozoa</taxon>
        <taxon>Arthropoda</taxon>
        <taxon>Hexapoda</taxon>
        <taxon>Collembola</taxon>
        <taxon>Symphypleona</taxon>
        <taxon>Sminthuridae</taxon>
        <taxon>Allacma</taxon>
    </lineage>
</organism>
<dbReference type="EMBL" id="CAJVCH010570902">
    <property type="protein sequence ID" value="CAG7836158.1"/>
    <property type="molecule type" value="Genomic_DNA"/>
</dbReference>
<dbReference type="Pfam" id="PF00067">
    <property type="entry name" value="p450"/>
    <property type="match status" value="1"/>
</dbReference>
<comment type="similarity">
    <text evidence="2 7">Belongs to the cytochrome P450 family.</text>
</comment>
<accession>A0A8J2PM42</accession>
<dbReference type="GO" id="GO:0016712">
    <property type="term" value="F:oxidoreductase activity, acting on paired donors, with incorporation or reduction of molecular oxygen, reduced flavin or flavoprotein as one donor, and incorporation of one atom of oxygen"/>
    <property type="evidence" value="ECO:0007669"/>
    <property type="project" value="TreeGrafter"/>
</dbReference>
<dbReference type="PANTHER" id="PTHR24300:SF376">
    <property type="entry name" value="CYTOCHROME P450 15A1"/>
    <property type="match status" value="1"/>
</dbReference>
<dbReference type="GO" id="GO:0006805">
    <property type="term" value="P:xenobiotic metabolic process"/>
    <property type="evidence" value="ECO:0007669"/>
    <property type="project" value="TreeGrafter"/>
</dbReference>
<keyword evidence="3 7" id="KW-0349">Heme</keyword>
<evidence type="ECO:0000256" key="3">
    <source>
        <dbReference type="ARBA" id="ARBA00022617"/>
    </source>
</evidence>
<dbReference type="GO" id="GO:0020037">
    <property type="term" value="F:heme binding"/>
    <property type="evidence" value="ECO:0007669"/>
    <property type="project" value="InterPro"/>
</dbReference>